<sequence>MKFGEQILDKSVPEWKYNNINYGKLKIAIKEATSIYTNEDENQRYLSRCTALFIEEFNTVNTFTCFKIKEISSRILSIESSIIRYSEQSAIDQRNDEKTANNYNKRLLLIRRRVKKCSIELKMLSRYLILQRVATRRLFEKFTGLHPKGKETAKEYIANTLENSETLKVGYEGISFMSLDLEPYLLEISLILDVLDNLKAESSDPSLMKQEMAASYKGGTYGNLAPTENISEKVLHSTLEFDTAFLNECVDLGRFILSSESTSEFKFILLSNKFQLLNDDLMITSKDIVRSSEIRNTLSHQKSSKSLKSVHDLLNIPSFSSFSSFIEPQNEIVGTSCPKNSFTRSTISLTLLRTKNLDEDLTTVFESDDNVNQHPDILLTNLDSSQTVLMCHVGGIRDHVVSNTLSENQILNSINKKEADNILKDNKSALDKLVVDWLQSHDARLASPTITFKRTRFFQQSQNFTYLLTLDEDISIENECHLPHSIFDIKRIKTNSDNNSKSDLTFMSFCELLVENKVQCYPLDHTLTMWNFCLALKNSANIDDDFKRSALKHDTTMSPQDTPSYDEFFDLGRSKLTELCSSSFRLALHSRDRYGSSNNLTPHRQNVPAENKNINKNSDQNRIRYWNEFDAYDANTNENSFYTNDEEENLTLTNRNDSAFVNFNKDTINYIFHISERLRELLHLPTQKTTATLYGSMGMTAASDEELQQLRRYETEDISDTESVYEYKHDEIISLLYLSALVISCITSGLCLGIILALFKEELNNIHIENINFLIFVLIASLIVSLSLITFSILLLFSRLSLAPIWHYIVGFFMFFVVTCTVCYGIVEIFY</sequence>
<dbReference type="AlphaFoldDB" id="H2AMT3"/>
<keyword evidence="5 6" id="KW-0472">Membrane</keyword>
<evidence type="ECO:0000256" key="6">
    <source>
        <dbReference type="SAM" id="Phobius"/>
    </source>
</evidence>
<proteinExistence type="predicted"/>
<dbReference type="eggNOG" id="ENOG502QSRA">
    <property type="taxonomic scope" value="Eukaryota"/>
</dbReference>
<evidence type="ECO:0000256" key="4">
    <source>
        <dbReference type="ARBA" id="ARBA00022989"/>
    </source>
</evidence>
<dbReference type="CDD" id="cd14474">
    <property type="entry name" value="SPX_YDR089W"/>
    <property type="match status" value="1"/>
</dbReference>
<dbReference type="GO" id="GO:0000329">
    <property type="term" value="C:fungal-type vacuole membrane"/>
    <property type="evidence" value="ECO:0007669"/>
    <property type="project" value="EnsemblFungi"/>
</dbReference>
<dbReference type="EMBL" id="HE650821">
    <property type="protein sequence ID" value="CCF55683.1"/>
    <property type="molecule type" value="Genomic_DNA"/>
</dbReference>
<reference evidence="8 9" key="1">
    <citation type="journal article" date="2011" name="Proc. Natl. Acad. Sci. U.S.A.">
        <title>Evolutionary erosion of yeast sex chromosomes by mating-type switching accidents.</title>
        <authorList>
            <person name="Gordon J.L."/>
            <person name="Armisen D."/>
            <person name="Proux-Wera E."/>
            <person name="Oheigeartaigh S.S."/>
            <person name="Byrne K.P."/>
            <person name="Wolfe K.H."/>
        </authorList>
    </citation>
    <scope>NUCLEOTIDE SEQUENCE [LARGE SCALE GENOMIC DNA]</scope>
    <source>
        <strain evidence="9">ATCC 22294 / BCRC 22015 / CBS 2517 / CECT 1963 / NBRC 1671 / NRRL Y-8276</strain>
    </source>
</reference>
<dbReference type="PROSITE" id="PS51382">
    <property type="entry name" value="SPX"/>
    <property type="match status" value="1"/>
</dbReference>
<evidence type="ECO:0000313" key="9">
    <source>
        <dbReference type="Proteomes" id="UP000005220"/>
    </source>
</evidence>
<keyword evidence="2" id="KW-0926">Vacuole</keyword>
<feature type="domain" description="SPX" evidence="7">
    <location>
        <begin position="1"/>
        <end position="156"/>
    </location>
</feature>
<keyword evidence="4 6" id="KW-1133">Transmembrane helix</keyword>
<dbReference type="Proteomes" id="UP000005220">
    <property type="component" value="Chromosome 1"/>
</dbReference>
<evidence type="ECO:0000256" key="3">
    <source>
        <dbReference type="ARBA" id="ARBA00022692"/>
    </source>
</evidence>
<dbReference type="GO" id="GO:0016237">
    <property type="term" value="P:microautophagy"/>
    <property type="evidence" value="ECO:0007669"/>
    <property type="project" value="TreeGrafter"/>
</dbReference>
<keyword evidence="9" id="KW-1185">Reference proteome</keyword>
<dbReference type="PANTHER" id="PTHR46140">
    <property type="entry name" value="VACUOLAR TRANSPORTER CHAPERONE 1-RELATED"/>
    <property type="match status" value="1"/>
</dbReference>
<dbReference type="GO" id="GO:0042144">
    <property type="term" value="P:vacuole fusion, non-autophagic"/>
    <property type="evidence" value="ECO:0007669"/>
    <property type="project" value="TreeGrafter"/>
</dbReference>
<dbReference type="InterPro" id="IPR004331">
    <property type="entry name" value="SPX_dom"/>
</dbReference>
<name>H2AMT3_KAZAF</name>
<evidence type="ECO:0000259" key="7">
    <source>
        <dbReference type="PROSITE" id="PS51382"/>
    </source>
</evidence>
<dbReference type="PANTHER" id="PTHR46140:SF1">
    <property type="entry name" value="VACUOLAR TRANSPORTER CHAPERONE COMPLEX SUBUNIT 4-RELATED"/>
    <property type="match status" value="1"/>
</dbReference>
<keyword evidence="3 6" id="KW-0812">Transmembrane</keyword>
<dbReference type="GO" id="GO:0033254">
    <property type="term" value="C:vacuolar transporter chaperone complex"/>
    <property type="evidence" value="ECO:0007669"/>
    <property type="project" value="EnsemblFungi"/>
</dbReference>
<feature type="transmembrane region" description="Helical" evidence="6">
    <location>
        <begin position="735"/>
        <end position="759"/>
    </location>
</feature>
<comment type="subcellular location">
    <subcellularLocation>
        <location evidence="1">Vacuole membrane</location>
        <topology evidence="1">Multi-pass membrane protein</topology>
    </subcellularLocation>
</comment>
<dbReference type="InParanoid" id="H2AMT3"/>
<dbReference type="InterPro" id="IPR051572">
    <property type="entry name" value="VTC_Complex_Subunit"/>
</dbReference>
<feature type="transmembrane region" description="Helical" evidence="6">
    <location>
        <begin position="771"/>
        <end position="799"/>
    </location>
</feature>
<gene>
    <name evidence="8" type="primary">KAFR0A02450</name>
    <name evidence="8" type="ORF">KAFR_0A02450</name>
</gene>
<feature type="transmembrane region" description="Helical" evidence="6">
    <location>
        <begin position="805"/>
        <end position="827"/>
    </location>
</feature>
<organism evidence="8 9">
    <name type="scientific">Kazachstania africana (strain ATCC 22294 / BCRC 22015 / CBS 2517 / CECT 1963 / NBRC 1671 / NRRL Y-8276)</name>
    <name type="common">Yeast</name>
    <name type="synonym">Kluyveromyces africanus</name>
    <dbReference type="NCBI Taxonomy" id="1071382"/>
    <lineage>
        <taxon>Eukaryota</taxon>
        <taxon>Fungi</taxon>
        <taxon>Dikarya</taxon>
        <taxon>Ascomycota</taxon>
        <taxon>Saccharomycotina</taxon>
        <taxon>Saccharomycetes</taxon>
        <taxon>Saccharomycetales</taxon>
        <taxon>Saccharomycetaceae</taxon>
        <taxon>Kazachstania</taxon>
    </lineage>
</organism>
<evidence type="ECO:0000256" key="2">
    <source>
        <dbReference type="ARBA" id="ARBA00022554"/>
    </source>
</evidence>
<evidence type="ECO:0000313" key="8">
    <source>
        <dbReference type="EMBL" id="CCF55683.1"/>
    </source>
</evidence>
<dbReference type="HOGENOM" id="CLU_016933_0_0_1"/>
<protein>
    <recommendedName>
        <fullName evidence="7">SPX domain-containing protein</fullName>
    </recommendedName>
</protein>
<dbReference type="RefSeq" id="XP_003954818.1">
    <property type="nucleotide sequence ID" value="XM_003954769.1"/>
</dbReference>
<dbReference type="KEGG" id="kaf:KAFR_0A02450"/>
<dbReference type="STRING" id="1071382.H2AMT3"/>
<accession>H2AMT3</accession>
<dbReference type="GO" id="GO:0030643">
    <property type="term" value="P:intracellular phosphate ion homeostasis"/>
    <property type="evidence" value="ECO:0007669"/>
    <property type="project" value="EnsemblFungi"/>
</dbReference>
<dbReference type="GO" id="GO:0006799">
    <property type="term" value="P:polyphosphate biosynthetic process"/>
    <property type="evidence" value="ECO:0007669"/>
    <property type="project" value="EnsemblFungi"/>
</dbReference>
<dbReference type="FunCoup" id="H2AMT3">
    <property type="interactions" value="41"/>
</dbReference>
<dbReference type="OrthoDB" id="5588846at2759"/>
<evidence type="ECO:0000256" key="5">
    <source>
        <dbReference type="ARBA" id="ARBA00023136"/>
    </source>
</evidence>
<evidence type="ECO:0000256" key="1">
    <source>
        <dbReference type="ARBA" id="ARBA00004128"/>
    </source>
</evidence>
<dbReference type="GeneID" id="13882350"/>
<dbReference type="GO" id="GO:0007034">
    <property type="term" value="P:vacuolar transport"/>
    <property type="evidence" value="ECO:0007669"/>
    <property type="project" value="TreeGrafter"/>
</dbReference>